<keyword evidence="6" id="KW-0547">Nucleotide-binding</keyword>
<dbReference type="OrthoDB" id="6168836at2759"/>
<dbReference type="InterPro" id="IPR050292">
    <property type="entry name" value="Glutamine_Synthetase"/>
</dbReference>
<dbReference type="GO" id="GO:0005524">
    <property type="term" value="F:ATP binding"/>
    <property type="evidence" value="ECO:0007669"/>
    <property type="project" value="UniProtKB-KW"/>
</dbReference>
<dbReference type="GeneID" id="111102529"/>
<keyword evidence="5" id="KW-0436">Ligase</keyword>
<dbReference type="EC" id="6.3.1.2" evidence="3"/>
<organism evidence="11 12">
    <name type="scientific">Crassostrea virginica</name>
    <name type="common">Eastern oyster</name>
    <dbReference type="NCBI Taxonomy" id="6565"/>
    <lineage>
        <taxon>Eukaryota</taxon>
        <taxon>Metazoa</taxon>
        <taxon>Spiralia</taxon>
        <taxon>Lophotrochozoa</taxon>
        <taxon>Mollusca</taxon>
        <taxon>Bivalvia</taxon>
        <taxon>Autobranchia</taxon>
        <taxon>Pteriomorphia</taxon>
        <taxon>Ostreida</taxon>
        <taxon>Ostreoidea</taxon>
        <taxon>Ostreidae</taxon>
        <taxon>Crassostrea</taxon>
    </lineage>
</organism>
<feature type="domain" description="GS catalytic" evidence="10">
    <location>
        <begin position="106"/>
        <end position="394"/>
    </location>
</feature>
<comment type="subcellular location">
    <subcellularLocation>
        <location evidence="1">Cytoplasm</location>
    </subcellularLocation>
</comment>
<evidence type="ECO:0000259" key="10">
    <source>
        <dbReference type="PROSITE" id="PS51987"/>
    </source>
</evidence>
<evidence type="ECO:0000256" key="1">
    <source>
        <dbReference type="ARBA" id="ARBA00004496"/>
    </source>
</evidence>
<dbReference type="PANTHER" id="PTHR20852:SF57">
    <property type="entry name" value="GLUTAMINE SYNTHETASE 2 CYTOPLASMIC"/>
    <property type="match status" value="1"/>
</dbReference>
<dbReference type="SUPFAM" id="SSF55931">
    <property type="entry name" value="Glutamine synthetase/guanido kinase"/>
    <property type="match status" value="1"/>
</dbReference>
<dbReference type="Gene3D" id="3.10.20.70">
    <property type="entry name" value="Glutamine synthetase, N-terminal domain"/>
    <property type="match status" value="1"/>
</dbReference>
<dbReference type="AlphaFoldDB" id="A0A8B8ALU5"/>
<dbReference type="PROSITE" id="PS51987">
    <property type="entry name" value="GS_CATALYTIC"/>
    <property type="match status" value="1"/>
</dbReference>
<evidence type="ECO:0000256" key="5">
    <source>
        <dbReference type="ARBA" id="ARBA00022598"/>
    </source>
</evidence>
<dbReference type="SMART" id="SM01230">
    <property type="entry name" value="Gln-synt_C"/>
    <property type="match status" value="1"/>
</dbReference>
<dbReference type="InterPro" id="IPR036651">
    <property type="entry name" value="Gln_synt_N_sf"/>
</dbReference>
<evidence type="ECO:0000313" key="11">
    <source>
        <dbReference type="Proteomes" id="UP000694844"/>
    </source>
</evidence>
<proteinExistence type="inferred from homology"/>
<evidence type="ECO:0000256" key="9">
    <source>
        <dbReference type="RuleBase" id="RU000384"/>
    </source>
</evidence>
<dbReference type="KEGG" id="cvn:111102529"/>
<evidence type="ECO:0000256" key="2">
    <source>
        <dbReference type="ARBA" id="ARBA00009897"/>
    </source>
</evidence>
<dbReference type="GO" id="GO:0004356">
    <property type="term" value="F:glutamine synthetase activity"/>
    <property type="evidence" value="ECO:0007669"/>
    <property type="project" value="UniProtKB-EC"/>
</dbReference>
<dbReference type="InterPro" id="IPR008146">
    <property type="entry name" value="Gln_synth_cat_dom"/>
</dbReference>
<evidence type="ECO:0000256" key="4">
    <source>
        <dbReference type="ARBA" id="ARBA00022490"/>
    </source>
</evidence>
<evidence type="ECO:0000256" key="7">
    <source>
        <dbReference type="ARBA" id="ARBA00022840"/>
    </source>
</evidence>
<dbReference type="GO" id="GO:0006542">
    <property type="term" value="P:glutamine biosynthetic process"/>
    <property type="evidence" value="ECO:0007669"/>
    <property type="project" value="InterPro"/>
</dbReference>
<sequence length="394" mass="45202">MAVNRLDGLLPDIPTDSGKVILEYVFLNLSRTDILDQTRVVSTEPRTVEDCPIWNANLWNRADQVDSEEMILKPVAMFENPFLKSPHKLVMCDVWVSHETPADFNTRVGLTKTLQRLERDSVTGYQPKQAHEPWFGIEQEYCVINEDGVPVSYDPENFNYDTLVMYNHVGHRHCKHIGSERELSSRHLMACLYAGLEIGGRVRENGPSQWEYQIGPCEGVSIGDHLYMSRYILHRLAEPFGVRVTFKPVPVPGLRMISGGHLNFSTYQMRQEGGMRFIRHAIEILSHSYQEEMYKQYDPSADSANTQRMQSQKTEHWIPRVNEFTFGVGKKRLTTIRIPKLVDIQGCGYFEDRRPGSNLDPYAAADVLVRASILGDFLKPGFEHLKDLSLWDEL</sequence>
<evidence type="ECO:0000256" key="3">
    <source>
        <dbReference type="ARBA" id="ARBA00012937"/>
    </source>
</evidence>
<dbReference type="Proteomes" id="UP000694844">
    <property type="component" value="Chromosome 7"/>
</dbReference>
<accession>A0A8B8ALU5</accession>
<dbReference type="Pfam" id="PF00120">
    <property type="entry name" value="Gln-synt_C"/>
    <property type="match status" value="1"/>
</dbReference>
<dbReference type="InterPro" id="IPR014746">
    <property type="entry name" value="Gln_synth/guanido_kin_cat_dom"/>
</dbReference>
<dbReference type="GO" id="GO:0005737">
    <property type="term" value="C:cytoplasm"/>
    <property type="evidence" value="ECO:0007669"/>
    <property type="project" value="UniProtKB-SubCell"/>
</dbReference>
<reference evidence="12" key="1">
    <citation type="submission" date="2025-08" db="UniProtKB">
        <authorList>
            <consortium name="RefSeq"/>
        </authorList>
    </citation>
    <scope>IDENTIFICATION</scope>
    <source>
        <tissue evidence="12">Whole sample</tissue>
    </source>
</reference>
<keyword evidence="4" id="KW-0963">Cytoplasm</keyword>
<dbReference type="Gene3D" id="3.30.590.10">
    <property type="entry name" value="Glutamine synthetase/guanido kinase, catalytic domain"/>
    <property type="match status" value="1"/>
</dbReference>
<name>A0A8B8ALU5_CRAVI</name>
<protein>
    <recommendedName>
        <fullName evidence="3">glutamine synthetase</fullName>
        <ecNumber evidence="3">6.3.1.2</ecNumber>
    </recommendedName>
</protein>
<evidence type="ECO:0000256" key="8">
    <source>
        <dbReference type="PROSITE-ProRule" id="PRU01331"/>
    </source>
</evidence>
<keyword evidence="7" id="KW-0067">ATP-binding</keyword>
<evidence type="ECO:0000313" key="12">
    <source>
        <dbReference type="RefSeq" id="XP_022291029.1"/>
    </source>
</evidence>
<dbReference type="FunFam" id="3.30.590.10:FF:000011">
    <property type="entry name" value="Glutamine synthetase"/>
    <property type="match status" value="1"/>
</dbReference>
<dbReference type="PANTHER" id="PTHR20852">
    <property type="entry name" value="GLUTAMINE SYNTHETASE"/>
    <property type="match status" value="1"/>
</dbReference>
<dbReference type="RefSeq" id="XP_022291029.1">
    <property type="nucleotide sequence ID" value="XM_022435321.1"/>
</dbReference>
<comment type="similarity">
    <text evidence="2 8 9">Belongs to the glutamine synthetase family.</text>
</comment>
<gene>
    <name evidence="12" type="primary">LOC111102529</name>
</gene>
<evidence type="ECO:0000256" key="6">
    <source>
        <dbReference type="ARBA" id="ARBA00022741"/>
    </source>
</evidence>
<keyword evidence="11" id="KW-1185">Reference proteome</keyword>